<protein>
    <submittedName>
        <fullName evidence="1">Uncharacterized protein</fullName>
    </submittedName>
</protein>
<name>A0AAV7BIQ9_ENGPU</name>
<proteinExistence type="predicted"/>
<dbReference type="EMBL" id="WNYA01000005">
    <property type="protein sequence ID" value="KAG8572309.1"/>
    <property type="molecule type" value="Genomic_DNA"/>
</dbReference>
<organism evidence="1 2">
    <name type="scientific">Engystomops pustulosus</name>
    <name type="common">Tungara frog</name>
    <name type="synonym">Physalaemus pustulosus</name>
    <dbReference type="NCBI Taxonomy" id="76066"/>
    <lineage>
        <taxon>Eukaryota</taxon>
        <taxon>Metazoa</taxon>
        <taxon>Chordata</taxon>
        <taxon>Craniata</taxon>
        <taxon>Vertebrata</taxon>
        <taxon>Euteleostomi</taxon>
        <taxon>Amphibia</taxon>
        <taxon>Batrachia</taxon>
        <taxon>Anura</taxon>
        <taxon>Neobatrachia</taxon>
        <taxon>Hyloidea</taxon>
        <taxon>Leptodactylidae</taxon>
        <taxon>Leiuperinae</taxon>
        <taxon>Engystomops</taxon>
    </lineage>
</organism>
<keyword evidence="2" id="KW-1185">Reference proteome</keyword>
<sequence length="68" mass="7665">MVAAYGVNRRELTATNGNYSRKSILQHRRGNQQAIEVAHTAGLREDAWRHGGVRRTGQCAVRGEGRRY</sequence>
<evidence type="ECO:0000313" key="1">
    <source>
        <dbReference type="EMBL" id="KAG8572309.1"/>
    </source>
</evidence>
<comment type="caution">
    <text evidence="1">The sequence shown here is derived from an EMBL/GenBank/DDBJ whole genome shotgun (WGS) entry which is preliminary data.</text>
</comment>
<gene>
    <name evidence="1" type="ORF">GDO81_012014</name>
</gene>
<dbReference type="AlphaFoldDB" id="A0AAV7BIQ9"/>
<dbReference type="Proteomes" id="UP000824782">
    <property type="component" value="Unassembled WGS sequence"/>
</dbReference>
<accession>A0AAV7BIQ9</accession>
<reference evidence="1" key="1">
    <citation type="thesis" date="2020" institute="ProQuest LLC" country="789 East Eisenhower Parkway, Ann Arbor, MI, USA">
        <title>Comparative Genomics and Chromosome Evolution.</title>
        <authorList>
            <person name="Mudd A.B."/>
        </authorList>
    </citation>
    <scope>NUCLEOTIDE SEQUENCE</scope>
    <source>
        <strain evidence="1">237g6f4</strain>
        <tissue evidence="1">Blood</tissue>
    </source>
</reference>
<evidence type="ECO:0000313" key="2">
    <source>
        <dbReference type="Proteomes" id="UP000824782"/>
    </source>
</evidence>